<gene>
    <name evidence="1" type="ORF">TBC1_112214</name>
</gene>
<proteinExistence type="predicted"/>
<dbReference type="AlphaFoldDB" id="A0A0S7BT38"/>
<evidence type="ECO:0000313" key="1">
    <source>
        <dbReference type="EMBL" id="GAP44053.1"/>
    </source>
</evidence>
<keyword evidence="2" id="KW-1185">Reference proteome</keyword>
<dbReference type="EMBL" id="DF968182">
    <property type="protein sequence ID" value="GAP44053.1"/>
    <property type="molecule type" value="Genomic_DNA"/>
</dbReference>
<dbReference type="Proteomes" id="UP000053091">
    <property type="component" value="Unassembled WGS sequence"/>
</dbReference>
<accession>A0A0S7BT38</accession>
<evidence type="ECO:0000313" key="2">
    <source>
        <dbReference type="Proteomes" id="UP000053091"/>
    </source>
</evidence>
<name>A0A0S7BT38_9BACT</name>
<reference evidence="1" key="1">
    <citation type="journal article" date="2015" name="Genome Announc.">
        <title>Draft Genome Sequence of Bacteroidales Strain TBC1, a Novel Isolate from a Methanogenic Wastewater Treatment System.</title>
        <authorList>
            <person name="Tourlousse D.M."/>
            <person name="Matsuura N."/>
            <person name="Sun L."/>
            <person name="Toyonaga M."/>
            <person name="Kuroda K."/>
            <person name="Ohashi A."/>
            <person name="Cruz R."/>
            <person name="Yamaguchi T."/>
            <person name="Sekiguchi Y."/>
        </authorList>
    </citation>
    <scope>NUCLEOTIDE SEQUENCE [LARGE SCALE GENOMIC DNA]</scope>
    <source>
        <strain evidence="1">TBC1</strain>
    </source>
</reference>
<sequence length="41" mass="4931">MIRQLKSEIIRLKGRKGVIPERIGLCIFLSVFFPRLRKMMR</sequence>
<organism evidence="1">
    <name type="scientific">Lentimicrobium saccharophilum</name>
    <dbReference type="NCBI Taxonomy" id="1678841"/>
    <lineage>
        <taxon>Bacteria</taxon>
        <taxon>Pseudomonadati</taxon>
        <taxon>Bacteroidota</taxon>
        <taxon>Bacteroidia</taxon>
        <taxon>Bacteroidales</taxon>
        <taxon>Lentimicrobiaceae</taxon>
        <taxon>Lentimicrobium</taxon>
    </lineage>
</organism>
<protein>
    <submittedName>
        <fullName evidence="1">Uncharacterized protein</fullName>
    </submittedName>
</protein>